<dbReference type="AlphaFoldDB" id="A0AA35GHK7"/>
<feature type="domain" description="IrrE N-terminal-like" evidence="1">
    <location>
        <begin position="68"/>
        <end position="169"/>
    </location>
</feature>
<accession>A0AA35GHK7</accession>
<gene>
    <name evidence="2" type="ORF">GHA_03399</name>
</gene>
<dbReference type="EMBL" id="CAHPSC010000069">
    <property type="protein sequence ID" value="CAB5708291.1"/>
    <property type="molecule type" value="Genomic_DNA"/>
</dbReference>
<dbReference type="Gene3D" id="1.10.10.2910">
    <property type="match status" value="1"/>
</dbReference>
<dbReference type="InterPro" id="IPR010359">
    <property type="entry name" value="IrrE_HExxH"/>
</dbReference>
<reference evidence="2" key="1">
    <citation type="submission" date="2020-05" db="EMBL/GenBank/DDBJ databases">
        <authorList>
            <person name="Delgado-Blas J."/>
        </authorList>
    </citation>
    <scope>NUCLEOTIDE SEQUENCE</scope>
    <source>
        <strain evidence="2">BB1454</strain>
    </source>
</reference>
<proteinExistence type="predicted"/>
<protein>
    <submittedName>
        <fullName evidence="2">Domain of uncharacterized function (DUF955)</fullName>
    </submittedName>
</protein>
<evidence type="ECO:0000259" key="1">
    <source>
        <dbReference type="Pfam" id="PF06114"/>
    </source>
</evidence>
<evidence type="ECO:0000313" key="2">
    <source>
        <dbReference type="EMBL" id="CAB5708291.1"/>
    </source>
</evidence>
<evidence type="ECO:0000313" key="3">
    <source>
        <dbReference type="Proteomes" id="UP000834458"/>
    </source>
</evidence>
<comment type="caution">
    <text evidence="2">The sequence shown here is derived from an EMBL/GenBank/DDBJ whole genome shotgun (WGS) entry which is preliminary data.</text>
</comment>
<name>A0AA35GHK7_9BURK</name>
<dbReference type="Proteomes" id="UP000834458">
    <property type="component" value="Unassembled WGS sequence"/>
</dbReference>
<sequence length="193" mass="21718">MVADRYPPPAPIAIMQPMALLAEGILKLHWDQTVPVNIAHIVKSMGVRLSLEDSVPCSARLSITAGNQAQLQLSRQLPHLHQRYVVAHALAHVALHHLRPGMQRELHLSEDFRLDFGVPHNLEANDFALRLLMPEPALRYAVEQMQARSMGELEHVFAVPALFIKQRLSDLGMELPRAQPRARRSTRPPVQDV</sequence>
<dbReference type="Pfam" id="PF06114">
    <property type="entry name" value="Peptidase_M78"/>
    <property type="match status" value="1"/>
</dbReference>
<organism evidence="2 3">
    <name type="scientific">Comamonas aquatica</name>
    <dbReference type="NCBI Taxonomy" id="225991"/>
    <lineage>
        <taxon>Bacteria</taxon>
        <taxon>Pseudomonadati</taxon>
        <taxon>Pseudomonadota</taxon>
        <taxon>Betaproteobacteria</taxon>
        <taxon>Burkholderiales</taxon>
        <taxon>Comamonadaceae</taxon>
        <taxon>Comamonas</taxon>
    </lineage>
</organism>